<sequence length="207" mass="22674">MCAAVGSLCCLEFSACRTRCSPGQQCARCTQVTDTPRSNKHCLGWRWLRIASPQPVRRHLLIHFAADTALYCAGDRGGAEGRRAGAPFGPHYYWQPVTPRARPDRQRAGQPPVDGALVPRRDQDPRRPSHRAPHRSSPPQLSSSRGGPTTRTRLGYSGRRPRTSTAVPSRSVRATVITSVSSCRRGRGRHGRPQVLRPRADGPGGDT</sequence>
<dbReference type="EMBL" id="FMZW01000034">
    <property type="protein sequence ID" value="SDE77424.1"/>
    <property type="molecule type" value="Genomic_DNA"/>
</dbReference>
<evidence type="ECO:0000313" key="3">
    <source>
        <dbReference type="Proteomes" id="UP000199245"/>
    </source>
</evidence>
<accession>A0A1G7FNJ0</accession>
<protein>
    <submittedName>
        <fullName evidence="2">Uncharacterized protein</fullName>
    </submittedName>
</protein>
<dbReference type="AlphaFoldDB" id="A0A1G7FNJ0"/>
<dbReference type="Proteomes" id="UP000199245">
    <property type="component" value="Unassembled WGS sequence"/>
</dbReference>
<proteinExistence type="predicted"/>
<evidence type="ECO:0000313" key="2">
    <source>
        <dbReference type="EMBL" id="SDE77424.1"/>
    </source>
</evidence>
<gene>
    <name evidence="2" type="ORF">SAMN05216337_103488</name>
</gene>
<feature type="region of interest" description="Disordered" evidence="1">
    <location>
        <begin position="83"/>
        <end position="207"/>
    </location>
</feature>
<evidence type="ECO:0000256" key="1">
    <source>
        <dbReference type="SAM" id="MobiDB-lite"/>
    </source>
</evidence>
<reference evidence="2 3" key="1">
    <citation type="submission" date="2016-10" db="EMBL/GenBank/DDBJ databases">
        <authorList>
            <person name="de Groot N.N."/>
        </authorList>
    </citation>
    <scope>NUCLEOTIDE SEQUENCE [LARGE SCALE GENOMIC DNA]</scope>
    <source>
        <strain evidence="2 3">R5</strain>
    </source>
</reference>
<feature type="compositionally biased region" description="Polar residues" evidence="1">
    <location>
        <begin position="140"/>
        <end position="152"/>
    </location>
</feature>
<name>A0A1G7FNJ0_9BRAD</name>
<organism evidence="2 3">
    <name type="scientific">Bradyrhizobium brasilense</name>
    <dbReference type="NCBI Taxonomy" id="1419277"/>
    <lineage>
        <taxon>Bacteria</taxon>
        <taxon>Pseudomonadati</taxon>
        <taxon>Pseudomonadota</taxon>
        <taxon>Alphaproteobacteria</taxon>
        <taxon>Hyphomicrobiales</taxon>
        <taxon>Nitrobacteraceae</taxon>
        <taxon>Bradyrhizobium</taxon>
    </lineage>
</organism>